<sequence>MAEAPRSVLFAAGAAVLVVVGCLVTAYALRPPSAPEPRTGDSTSADAGLRCGTSTCRTVVTSTVGSDVVEVLAGDGGGRIRVNGPAGLSIFESTVVESGGQVDPQSLECVSAEVSVCLVRGRSGDQLLGEVLVGRTGTWTRAQARYLATGGYLALHDVDGDQVADVVAVQRPCDAAGCGKPYAQVFSFTGGKALLGCTAAVTALEDLPGWPAVAPAAADLRTCA</sequence>
<proteinExistence type="predicted"/>
<accession>A0A9X2VXD5</accession>
<protein>
    <submittedName>
        <fullName evidence="1">Uncharacterized protein</fullName>
    </submittedName>
</protein>
<keyword evidence="2" id="KW-1185">Reference proteome</keyword>
<dbReference type="EMBL" id="JANYMP010000044">
    <property type="protein sequence ID" value="MCS7484331.1"/>
    <property type="molecule type" value="Genomic_DNA"/>
</dbReference>
<organism evidence="1 2">
    <name type="scientific">Umezawaea endophytica</name>
    <dbReference type="NCBI Taxonomy" id="1654476"/>
    <lineage>
        <taxon>Bacteria</taxon>
        <taxon>Bacillati</taxon>
        <taxon>Actinomycetota</taxon>
        <taxon>Actinomycetes</taxon>
        <taxon>Pseudonocardiales</taxon>
        <taxon>Pseudonocardiaceae</taxon>
        <taxon>Umezawaea</taxon>
    </lineage>
</organism>
<reference evidence="1" key="1">
    <citation type="submission" date="2022-08" db="EMBL/GenBank/DDBJ databases">
        <authorList>
            <person name="Tistechok S."/>
            <person name="Samborskyy M."/>
            <person name="Roman I."/>
        </authorList>
    </citation>
    <scope>NUCLEOTIDE SEQUENCE</scope>
    <source>
        <strain evidence="1">DSM 103496</strain>
    </source>
</reference>
<dbReference type="PROSITE" id="PS51257">
    <property type="entry name" value="PROKAR_LIPOPROTEIN"/>
    <property type="match status" value="1"/>
</dbReference>
<evidence type="ECO:0000313" key="2">
    <source>
        <dbReference type="Proteomes" id="UP001141259"/>
    </source>
</evidence>
<dbReference type="AlphaFoldDB" id="A0A9X2VXD5"/>
<dbReference type="Proteomes" id="UP001141259">
    <property type="component" value="Unassembled WGS sequence"/>
</dbReference>
<gene>
    <name evidence="1" type="ORF">NZH93_46515</name>
</gene>
<evidence type="ECO:0000313" key="1">
    <source>
        <dbReference type="EMBL" id="MCS7484331.1"/>
    </source>
</evidence>
<comment type="caution">
    <text evidence="1">The sequence shown here is derived from an EMBL/GenBank/DDBJ whole genome shotgun (WGS) entry which is preliminary data.</text>
</comment>
<name>A0A9X2VXD5_9PSEU</name>
<dbReference type="RefSeq" id="WP_259629778.1">
    <property type="nucleotide sequence ID" value="NZ_JANYMP010000044.1"/>
</dbReference>